<dbReference type="Proteomes" id="UP000075243">
    <property type="component" value="Chromosome 2"/>
</dbReference>
<name>A0A151U0L0_CAJCA</name>
<organism evidence="1 2">
    <name type="scientific">Cajanus cajan</name>
    <name type="common">Pigeon pea</name>
    <name type="synonym">Cajanus indicus</name>
    <dbReference type="NCBI Taxonomy" id="3821"/>
    <lineage>
        <taxon>Eukaryota</taxon>
        <taxon>Viridiplantae</taxon>
        <taxon>Streptophyta</taxon>
        <taxon>Embryophyta</taxon>
        <taxon>Tracheophyta</taxon>
        <taxon>Spermatophyta</taxon>
        <taxon>Magnoliopsida</taxon>
        <taxon>eudicotyledons</taxon>
        <taxon>Gunneridae</taxon>
        <taxon>Pentapetalae</taxon>
        <taxon>rosids</taxon>
        <taxon>fabids</taxon>
        <taxon>Fabales</taxon>
        <taxon>Fabaceae</taxon>
        <taxon>Papilionoideae</taxon>
        <taxon>50 kb inversion clade</taxon>
        <taxon>NPAAA clade</taxon>
        <taxon>indigoferoid/millettioid clade</taxon>
        <taxon>Phaseoleae</taxon>
        <taxon>Cajanus</taxon>
    </lineage>
</organism>
<dbReference type="EMBL" id="CM003604">
    <property type="protein sequence ID" value="KYP72801.1"/>
    <property type="molecule type" value="Genomic_DNA"/>
</dbReference>
<protein>
    <submittedName>
        <fullName evidence="1">Uncharacterized protein</fullName>
    </submittedName>
</protein>
<accession>A0A151U0L0</accession>
<dbReference type="AlphaFoldDB" id="A0A151U0L0"/>
<sequence length="83" mass="9365">MQDYGNRESWTKLFSFPCLETPGSFPCVKALGLSEDDQLLLEFGSKIVVYNTRDSTYETLQIQDINECVASEVYIESLISPCS</sequence>
<gene>
    <name evidence="1" type="ORF">KK1_005403</name>
</gene>
<evidence type="ECO:0000313" key="1">
    <source>
        <dbReference type="EMBL" id="KYP72801.1"/>
    </source>
</evidence>
<dbReference type="Gramene" id="C.cajan_05272.t">
    <property type="protein sequence ID" value="C.cajan_05272.t.cds1"/>
    <property type="gene ID" value="C.cajan_05272"/>
</dbReference>
<reference evidence="1 2" key="1">
    <citation type="journal article" date="2012" name="Nat. Biotechnol.">
        <title>Draft genome sequence of pigeonpea (Cajanus cajan), an orphan legume crop of resource-poor farmers.</title>
        <authorList>
            <person name="Varshney R.K."/>
            <person name="Chen W."/>
            <person name="Li Y."/>
            <person name="Bharti A.K."/>
            <person name="Saxena R.K."/>
            <person name="Schlueter J.A."/>
            <person name="Donoghue M.T."/>
            <person name="Azam S."/>
            <person name="Fan G."/>
            <person name="Whaley A.M."/>
            <person name="Farmer A.D."/>
            <person name="Sheridan J."/>
            <person name="Iwata A."/>
            <person name="Tuteja R."/>
            <person name="Penmetsa R.V."/>
            <person name="Wu W."/>
            <person name="Upadhyaya H.D."/>
            <person name="Yang S.P."/>
            <person name="Shah T."/>
            <person name="Saxena K.B."/>
            <person name="Michael T."/>
            <person name="McCombie W.R."/>
            <person name="Yang B."/>
            <person name="Zhang G."/>
            <person name="Yang H."/>
            <person name="Wang J."/>
            <person name="Spillane C."/>
            <person name="Cook D.R."/>
            <person name="May G.D."/>
            <person name="Xu X."/>
            <person name="Jackson S.A."/>
        </authorList>
    </citation>
    <scope>NUCLEOTIDE SEQUENCE [LARGE SCALE GENOMIC DNA]</scope>
    <source>
        <strain evidence="2">cv. Asha</strain>
    </source>
</reference>
<dbReference type="OMA" id="MKIREYG"/>
<keyword evidence="2" id="KW-1185">Reference proteome</keyword>
<evidence type="ECO:0000313" key="2">
    <source>
        <dbReference type="Proteomes" id="UP000075243"/>
    </source>
</evidence>
<proteinExistence type="predicted"/>